<reference evidence="5" key="1">
    <citation type="submission" date="2016-06" db="EMBL/GenBank/DDBJ databases">
        <authorList>
            <person name="Sutton G."/>
            <person name="Brinkac L."/>
            <person name="Sanka R."/>
            <person name="Adams M."/>
            <person name="Lau E."/>
            <person name="Mehaffy C."/>
            <person name="Tameris M."/>
            <person name="Hatherill M."/>
            <person name="Hanekom W."/>
            <person name="Mahomed H."/>
            <person name="Mcshane H."/>
        </authorList>
    </citation>
    <scope>NUCLEOTIDE SEQUENCE [LARGE SCALE GENOMIC DNA]</scope>
    <source>
        <strain evidence="5">852014-51077_SCH5608930-a</strain>
    </source>
</reference>
<dbReference type="GO" id="GO:0009252">
    <property type="term" value="P:peptidoglycan biosynthetic process"/>
    <property type="evidence" value="ECO:0007669"/>
    <property type="project" value="UniProtKB-KW"/>
</dbReference>
<dbReference type="OrthoDB" id="186490at2"/>
<name>A0A1A2E1J3_MYCSD</name>
<dbReference type="RefSeq" id="WP_064857081.1">
    <property type="nucleotide sequence ID" value="NZ_LZIM01000060.1"/>
</dbReference>
<keyword evidence="1" id="KW-0961">Cell wall biogenesis/degradation</keyword>
<proteinExistence type="predicted"/>
<evidence type="ECO:0000256" key="1">
    <source>
        <dbReference type="PROSITE-ProRule" id="PRU01373"/>
    </source>
</evidence>
<comment type="pathway">
    <text evidence="1">Cell wall biogenesis; peptidoglycan biosynthesis.</text>
</comment>
<dbReference type="PANTHER" id="PTHR38589:SF1">
    <property type="entry name" value="BLR0621 PROTEIN"/>
    <property type="match status" value="1"/>
</dbReference>
<dbReference type="GO" id="GO:0071555">
    <property type="term" value="P:cell wall organization"/>
    <property type="evidence" value="ECO:0007669"/>
    <property type="project" value="UniProtKB-UniRule"/>
</dbReference>
<dbReference type="GO" id="GO:0008360">
    <property type="term" value="P:regulation of cell shape"/>
    <property type="evidence" value="ECO:0007669"/>
    <property type="project" value="UniProtKB-UniRule"/>
</dbReference>
<evidence type="ECO:0000256" key="2">
    <source>
        <dbReference type="SAM" id="SignalP"/>
    </source>
</evidence>
<feature type="active site" description="Nucleophile" evidence="1">
    <location>
        <position position="193"/>
    </location>
</feature>
<feature type="signal peptide" evidence="2">
    <location>
        <begin position="1"/>
        <end position="27"/>
    </location>
</feature>
<evidence type="ECO:0000259" key="3">
    <source>
        <dbReference type="PROSITE" id="PS52029"/>
    </source>
</evidence>
<keyword evidence="1" id="KW-0133">Cell shape</keyword>
<keyword evidence="1" id="KW-0573">Peptidoglycan synthesis</keyword>
<dbReference type="AlphaFoldDB" id="A0A1A2E1J3"/>
<dbReference type="Proteomes" id="UP000093985">
    <property type="component" value="Unassembled WGS sequence"/>
</dbReference>
<evidence type="ECO:0000313" key="4">
    <source>
        <dbReference type="EMBL" id="OBF99397.1"/>
    </source>
</evidence>
<feature type="active site" description="Proton donor/acceptor" evidence="1">
    <location>
        <position position="183"/>
    </location>
</feature>
<dbReference type="Pfam" id="PF03734">
    <property type="entry name" value="YkuD"/>
    <property type="match status" value="1"/>
</dbReference>
<accession>A0A1A2E1J3</accession>
<dbReference type="PROSITE" id="PS52029">
    <property type="entry name" value="LD_TPASE"/>
    <property type="match status" value="1"/>
</dbReference>
<dbReference type="GO" id="GO:0016740">
    <property type="term" value="F:transferase activity"/>
    <property type="evidence" value="ECO:0007669"/>
    <property type="project" value="InterPro"/>
</dbReference>
<feature type="domain" description="L,D-TPase catalytic" evidence="3">
    <location>
        <begin position="45"/>
        <end position="217"/>
    </location>
</feature>
<comment type="caution">
    <text evidence="4">The sequence shown here is derived from an EMBL/GenBank/DDBJ whole genome shotgun (WGS) entry which is preliminary data.</text>
</comment>
<dbReference type="PANTHER" id="PTHR38589">
    <property type="entry name" value="BLR0621 PROTEIN"/>
    <property type="match status" value="1"/>
</dbReference>
<protein>
    <recommendedName>
        <fullName evidence="3">L,D-TPase catalytic domain-containing protein</fullName>
    </recommendedName>
</protein>
<dbReference type="InterPro" id="IPR005490">
    <property type="entry name" value="LD_TPept_cat_dom"/>
</dbReference>
<evidence type="ECO:0000313" key="5">
    <source>
        <dbReference type="Proteomes" id="UP000093985"/>
    </source>
</evidence>
<organism evidence="4 5">
    <name type="scientific">Mycolicibacter sinensis (strain JDM601)</name>
    <name type="common">Mycobacterium sinense</name>
    <dbReference type="NCBI Taxonomy" id="875328"/>
    <lineage>
        <taxon>Bacteria</taxon>
        <taxon>Bacillati</taxon>
        <taxon>Actinomycetota</taxon>
        <taxon>Actinomycetes</taxon>
        <taxon>Mycobacteriales</taxon>
        <taxon>Mycobacteriaceae</taxon>
        <taxon>Mycolicibacter</taxon>
    </lineage>
</organism>
<sequence length="218" mass="22559">MRRLLSLLCAAVCAAGTALGASPGALADVTPWFARSVGNANQVISVVGVGGSNAKMDVYQRSATGWQPVAAGIPTFVGSAGMAQKAKSGYPATPMGVFTLPYAFGTAPNPGGGLQYVQVGPDHWWDGDDHSPTFNTMQVCKKAQCAFDTNASENLQIPQYKHAVVMGVNTARTPGDGAAFFFHTTDGGPTAGCVAIDDAKLVQVIQWLRPGAVMAIAQ</sequence>
<feature type="chain" id="PRO_5009825325" description="L,D-TPase catalytic domain-containing protein" evidence="2">
    <location>
        <begin position="28"/>
        <end position="218"/>
    </location>
</feature>
<gene>
    <name evidence="4" type="ORF">A5771_18945</name>
</gene>
<dbReference type="EMBL" id="LZIN01000105">
    <property type="protein sequence ID" value="OBF99397.1"/>
    <property type="molecule type" value="Genomic_DNA"/>
</dbReference>
<keyword evidence="2" id="KW-0732">Signal</keyword>